<evidence type="ECO:0000256" key="3">
    <source>
        <dbReference type="ARBA" id="ARBA00022692"/>
    </source>
</evidence>
<accession>D7DWG0</accession>
<keyword evidence="5 6" id="KW-0472">Membrane</keyword>
<dbReference type="OrthoDB" id="505911at2"/>
<keyword evidence="3 6" id="KW-0812">Transmembrane</keyword>
<evidence type="ECO:0000256" key="1">
    <source>
        <dbReference type="ARBA" id="ARBA00004141"/>
    </source>
</evidence>
<evidence type="ECO:0008006" key="9">
    <source>
        <dbReference type="Google" id="ProtNLM"/>
    </source>
</evidence>
<reference evidence="7 8" key="1">
    <citation type="journal article" date="2010" name="PLoS ONE">
        <title>Genome erosion in a nitrogen-fixing vertically transmitted endosymbiotic multicellular cyanobacterium.</title>
        <authorList>
            <person name="Ran L."/>
            <person name="Larsson J."/>
            <person name="Vigil-Stenman T."/>
            <person name="Nylander J.A."/>
            <person name="Ininbergs K."/>
            <person name="Zheng W.W."/>
            <person name="Lapidus A."/>
            <person name="Lowry S."/>
            <person name="Haselkorn R."/>
            <person name="Bergman B."/>
        </authorList>
    </citation>
    <scope>NUCLEOTIDE SEQUENCE [LARGE SCALE GENOMIC DNA]</scope>
    <source>
        <strain evidence="7 8">0708</strain>
    </source>
</reference>
<keyword evidence="4 6" id="KW-1133">Transmembrane helix</keyword>
<evidence type="ECO:0000256" key="6">
    <source>
        <dbReference type="SAM" id="Phobius"/>
    </source>
</evidence>
<evidence type="ECO:0000256" key="2">
    <source>
        <dbReference type="ARBA" id="ARBA00009773"/>
    </source>
</evidence>
<sequence length="99" mass="10479">MIPGIGPTLGVSTITLIILAQNTWLSLKVLIACIILQQIQDNLIAPRVIQGIMNLKPVVVFFSLLVGAGLAGLLGVFISIPIGGIVVALLEFEEMKSDI</sequence>
<dbReference type="eggNOG" id="COG0628">
    <property type="taxonomic scope" value="Bacteria"/>
</dbReference>
<dbReference type="InterPro" id="IPR002549">
    <property type="entry name" value="AI-2E-like"/>
</dbReference>
<evidence type="ECO:0000313" key="8">
    <source>
        <dbReference type="Proteomes" id="UP000001511"/>
    </source>
</evidence>
<gene>
    <name evidence="7" type="ordered locus">Aazo_2011</name>
</gene>
<evidence type="ECO:0000256" key="4">
    <source>
        <dbReference type="ARBA" id="ARBA00022989"/>
    </source>
</evidence>
<dbReference type="Proteomes" id="UP000001511">
    <property type="component" value="Chromosome"/>
</dbReference>
<dbReference type="GO" id="GO:0016020">
    <property type="term" value="C:membrane"/>
    <property type="evidence" value="ECO:0007669"/>
    <property type="project" value="UniProtKB-SubCell"/>
</dbReference>
<dbReference type="KEGG" id="naz:Aazo_2011"/>
<evidence type="ECO:0000256" key="5">
    <source>
        <dbReference type="ARBA" id="ARBA00023136"/>
    </source>
</evidence>
<comment type="subcellular location">
    <subcellularLocation>
        <location evidence="1">Membrane</location>
        <topology evidence="1">Multi-pass membrane protein</topology>
    </subcellularLocation>
</comment>
<dbReference type="HOGENOM" id="CLU_2317445_0_0_3"/>
<dbReference type="Pfam" id="PF01594">
    <property type="entry name" value="AI-2E_transport"/>
    <property type="match status" value="1"/>
</dbReference>
<protein>
    <recommendedName>
        <fullName evidence="9">Permease</fullName>
    </recommendedName>
</protein>
<feature type="transmembrane region" description="Helical" evidence="6">
    <location>
        <begin position="57"/>
        <end position="90"/>
    </location>
</feature>
<comment type="similarity">
    <text evidence="2">Belongs to the autoinducer-2 exporter (AI-2E) (TC 2.A.86) family.</text>
</comment>
<evidence type="ECO:0000313" key="7">
    <source>
        <dbReference type="EMBL" id="ADI64077.1"/>
    </source>
</evidence>
<dbReference type="AlphaFoldDB" id="D7DWG0"/>
<organism evidence="7 8">
    <name type="scientific">Nostoc azollae (strain 0708)</name>
    <name type="common">Anabaena azollae (strain 0708)</name>
    <dbReference type="NCBI Taxonomy" id="551115"/>
    <lineage>
        <taxon>Bacteria</taxon>
        <taxon>Bacillati</taxon>
        <taxon>Cyanobacteriota</taxon>
        <taxon>Cyanophyceae</taxon>
        <taxon>Nostocales</taxon>
        <taxon>Nostocaceae</taxon>
        <taxon>Trichormus</taxon>
    </lineage>
</organism>
<keyword evidence="8" id="KW-1185">Reference proteome</keyword>
<proteinExistence type="inferred from homology"/>
<dbReference type="STRING" id="551115.Aazo_2011"/>
<name>D7DWG0_NOSA0</name>
<feature type="transmembrane region" description="Helical" evidence="6">
    <location>
        <begin position="12"/>
        <end position="36"/>
    </location>
</feature>
<dbReference type="EMBL" id="CP002059">
    <property type="protein sequence ID" value="ADI64077.1"/>
    <property type="molecule type" value="Genomic_DNA"/>
</dbReference>